<comment type="caution">
    <text evidence="4">The sequence shown here is derived from an EMBL/GenBank/DDBJ whole genome shotgun (WGS) entry which is preliminary data.</text>
</comment>
<sequence>MVLFEQSSIVKELTTLTYDMWSKGWDEYNGGNVSCILRDEDLEQLPRDEPIKQATVEDIPFSMVGKYILITASGSHFRNLKDHIKRDLGVIKVTEKGYDIVWGFLENRRPTSELYMHLLAHAQRLEIDFNHRVVVHNHAPNAAAYSLISDHDDKSYTLPLWRVLTESIVVFPDGVGILPWELPGTLDIALHTVEKLRKCRLVVWAFHGILATGRDFQDCFGLIETVDKAAMIHMKTRTSRQYEGLSDDDLYAVCQVLKVQPREGFLDFSKRGQNEVKNIITNLQ</sequence>
<dbReference type="GO" id="GO:0005829">
    <property type="term" value="C:cytosol"/>
    <property type="evidence" value="ECO:0007669"/>
    <property type="project" value="TreeGrafter"/>
</dbReference>
<dbReference type="SUPFAM" id="SSF53639">
    <property type="entry name" value="AraD/HMP-PK domain-like"/>
    <property type="match status" value="1"/>
</dbReference>
<dbReference type="PANTHER" id="PTHR22789:SF0">
    <property type="entry name" value="3-OXO-TETRONATE 4-PHOSPHATE DECARBOXYLASE-RELATED"/>
    <property type="match status" value="1"/>
</dbReference>
<dbReference type="PANTHER" id="PTHR22789">
    <property type="entry name" value="FUCULOSE PHOSPHATE ALDOLASE"/>
    <property type="match status" value="1"/>
</dbReference>
<evidence type="ECO:0000256" key="1">
    <source>
        <dbReference type="ARBA" id="ARBA00022723"/>
    </source>
</evidence>
<organism evidence="4 5">
    <name type="scientific">Streptococcus minor</name>
    <dbReference type="NCBI Taxonomy" id="229549"/>
    <lineage>
        <taxon>Bacteria</taxon>
        <taxon>Bacillati</taxon>
        <taxon>Bacillota</taxon>
        <taxon>Bacilli</taxon>
        <taxon>Lactobacillales</taxon>
        <taxon>Streptococcaceae</taxon>
        <taxon>Streptococcus</taxon>
    </lineage>
</organism>
<name>A0A3P1VBQ7_9STRE</name>
<keyword evidence="5" id="KW-1185">Reference proteome</keyword>
<accession>A0A3P1VBQ7</accession>
<dbReference type="AlphaFoldDB" id="A0A3P1VBQ7"/>
<dbReference type="Gene3D" id="3.40.225.10">
    <property type="entry name" value="Class II aldolase/adducin N-terminal domain"/>
    <property type="match status" value="1"/>
</dbReference>
<dbReference type="EC" id="4.1.2.19" evidence="4"/>
<dbReference type="EMBL" id="RQZA01000005">
    <property type="protein sequence ID" value="RRD31188.1"/>
    <property type="molecule type" value="Genomic_DNA"/>
</dbReference>
<proteinExistence type="predicted"/>
<dbReference type="GO" id="GO:0008994">
    <property type="term" value="F:rhamnulose-1-phosphate aldolase activity"/>
    <property type="evidence" value="ECO:0007669"/>
    <property type="project" value="UniProtKB-EC"/>
</dbReference>
<dbReference type="Proteomes" id="UP000281771">
    <property type="component" value="Unassembled WGS sequence"/>
</dbReference>
<dbReference type="GO" id="GO:0046872">
    <property type="term" value="F:metal ion binding"/>
    <property type="evidence" value="ECO:0007669"/>
    <property type="project" value="UniProtKB-KW"/>
</dbReference>
<dbReference type="GO" id="GO:0019323">
    <property type="term" value="P:pentose catabolic process"/>
    <property type="evidence" value="ECO:0007669"/>
    <property type="project" value="TreeGrafter"/>
</dbReference>
<dbReference type="InterPro" id="IPR036409">
    <property type="entry name" value="Aldolase_II/adducin_N_sf"/>
</dbReference>
<evidence type="ECO:0000313" key="5">
    <source>
        <dbReference type="Proteomes" id="UP000281771"/>
    </source>
</evidence>
<keyword evidence="2 4" id="KW-0456">Lyase</keyword>
<dbReference type="RefSeq" id="WP_124777078.1">
    <property type="nucleotide sequence ID" value="NZ_RQZA01000005.1"/>
</dbReference>
<dbReference type="InterPro" id="IPR001303">
    <property type="entry name" value="Aldolase_II/adducin_N"/>
</dbReference>
<feature type="domain" description="Class II aldolase/adducin N-terminal" evidence="3">
    <location>
        <begin position="11"/>
        <end position="234"/>
    </location>
</feature>
<dbReference type="Pfam" id="PF00596">
    <property type="entry name" value="Aldolase_II"/>
    <property type="match status" value="1"/>
</dbReference>
<evidence type="ECO:0000313" key="4">
    <source>
        <dbReference type="EMBL" id="RRD31188.1"/>
    </source>
</evidence>
<protein>
    <submittedName>
        <fullName evidence="4">Rhamnulose-1-phosphate aldolase</fullName>
        <ecNumber evidence="4">4.1.2.19</ecNumber>
    </submittedName>
</protein>
<evidence type="ECO:0000256" key="2">
    <source>
        <dbReference type="ARBA" id="ARBA00023239"/>
    </source>
</evidence>
<reference evidence="4 5" key="1">
    <citation type="submission" date="2018-11" db="EMBL/GenBank/DDBJ databases">
        <title>Genomes From Bacteria Associated with the Canine Oral Cavity: a Test Case for Automated Genome-Based Taxonomic Assignment.</title>
        <authorList>
            <person name="Coil D.A."/>
            <person name="Jospin G."/>
            <person name="Darling A.E."/>
            <person name="Wallis C."/>
            <person name="Davis I.J."/>
            <person name="Harris S."/>
            <person name="Eisen J.A."/>
            <person name="Holcombe L.J."/>
            <person name="O'Flynn C."/>
        </authorList>
    </citation>
    <scope>NUCLEOTIDE SEQUENCE [LARGE SCALE GENOMIC DNA]</scope>
    <source>
        <strain evidence="4 5">OH4621_COT-116</strain>
    </source>
</reference>
<dbReference type="NCBIfam" id="NF002963">
    <property type="entry name" value="PRK03634.1"/>
    <property type="match status" value="1"/>
</dbReference>
<dbReference type="InterPro" id="IPR050197">
    <property type="entry name" value="Aldolase_class_II_sugar_metab"/>
</dbReference>
<keyword evidence="1" id="KW-0479">Metal-binding</keyword>
<dbReference type="SMART" id="SM01007">
    <property type="entry name" value="Aldolase_II"/>
    <property type="match status" value="1"/>
</dbReference>
<evidence type="ECO:0000259" key="3">
    <source>
        <dbReference type="SMART" id="SM01007"/>
    </source>
</evidence>
<gene>
    <name evidence="4" type="ORF">EII38_06770</name>
</gene>